<keyword evidence="1" id="KW-0472">Membrane</keyword>
<evidence type="ECO:0000256" key="1">
    <source>
        <dbReference type="SAM" id="Phobius"/>
    </source>
</evidence>
<gene>
    <name evidence="2" type="ORF">O0955_04645</name>
</gene>
<feature type="transmembrane region" description="Helical" evidence="1">
    <location>
        <begin position="98"/>
        <end position="115"/>
    </location>
</feature>
<evidence type="ECO:0000313" key="2">
    <source>
        <dbReference type="EMBL" id="MCZ4243285.1"/>
    </source>
</evidence>
<proteinExistence type="predicted"/>
<dbReference type="Proteomes" id="UP001144347">
    <property type="component" value="Unassembled WGS sequence"/>
</dbReference>
<evidence type="ECO:0000313" key="3">
    <source>
        <dbReference type="Proteomes" id="UP001144347"/>
    </source>
</evidence>
<feature type="transmembrane region" description="Helical" evidence="1">
    <location>
        <begin position="67"/>
        <end position="86"/>
    </location>
</feature>
<evidence type="ECO:0008006" key="4">
    <source>
        <dbReference type="Google" id="ProtNLM"/>
    </source>
</evidence>
<dbReference type="EMBL" id="JAPWGM010000001">
    <property type="protein sequence ID" value="MCZ4243285.1"/>
    <property type="molecule type" value="Genomic_DNA"/>
</dbReference>
<keyword evidence="3" id="KW-1185">Reference proteome</keyword>
<keyword evidence="1" id="KW-1133">Transmembrane helix</keyword>
<feature type="transmembrane region" description="Helical" evidence="1">
    <location>
        <begin position="44"/>
        <end position="62"/>
    </location>
</feature>
<name>A0ABT4L5T1_9SPHI</name>
<keyword evidence="1" id="KW-0812">Transmembrane</keyword>
<reference evidence="2" key="1">
    <citation type="submission" date="2022-12" db="EMBL/GenBank/DDBJ databases">
        <title>Genome sequence of HCMS5-2.</title>
        <authorList>
            <person name="Woo H."/>
        </authorList>
    </citation>
    <scope>NUCLEOTIDE SEQUENCE</scope>
    <source>
        <strain evidence="2">HCMS5-2</strain>
    </source>
</reference>
<protein>
    <recommendedName>
        <fullName evidence="4">DoxX family protein</fullName>
    </recommendedName>
</protein>
<dbReference type="RefSeq" id="WP_269426352.1">
    <property type="nucleotide sequence ID" value="NZ_JAPWGM010000001.1"/>
</dbReference>
<comment type="caution">
    <text evidence="2">The sequence shown here is derived from an EMBL/GenBank/DDBJ whole genome shotgun (WGS) entry which is preliminary data.</text>
</comment>
<sequence length="124" mass="13592">MAVKILSSILILFALYMGVKQGWAMVSGKPEMTEMFGKWNIGKTGLSIIGCFTIIGAILVLFPQTFLWGNFITATGILLIICFHLNETSASAADRLKGVAIELPFLLLSLVIIYLQHPFSKNIS</sequence>
<accession>A0ABT4L5T1</accession>
<organism evidence="2 3">
    <name type="scientific">Pedobacter punctiformis</name>
    <dbReference type="NCBI Taxonomy" id="3004097"/>
    <lineage>
        <taxon>Bacteria</taxon>
        <taxon>Pseudomonadati</taxon>
        <taxon>Bacteroidota</taxon>
        <taxon>Sphingobacteriia</taxon>
        <taxon>Sphingobacteriales</taxon>
        <taxon>Sphingobacteriaceae</taxon>
        <taxon>Pedobacter</taxon>
    </lineage>
</organism>